<sequence length="102" mass="11601">MNVTEEKLREIFSEVGEVLSLKLVFDRETGKPKGYGFCEYKDVQTAMSAMRNLNGYEINGRILRVDNAGAERQRMAEMGGGNIFDIIYDLVRALVISRNCKF</sequence>
<dbReference type="InterPro" id="IPR000504">
    <property type="entry name" value="RRM_dom"/>
</dbReference>
<dbReference type="Pfam" id="PF00076">
    <property type="entry name" value="RRM_1"/>
    <property type="match status" value="1"/>
</dbReference>
<evidence type="ECO:0000313" key="4">
    <source>
        <dbReference type="EMBL" id="CAL8141447.1"/>
    </source>
</evidence>
<keyword evidence="5" id="KW-1185">Reference proteome</keyword>
<dbReference type="PROSITE" id="PS50102">
    <property type="entry name" value="RRM"/>
    <property type="match status" value="1"/>
</dbReference>
<comment type="caution">
    <text evidence="4">The sequence shown here is derived from an EMBL/GenBank/DDBJ whole genome shotgun (WGS) entry which is preliminary data.</text>
</comment>
<evidence type="ECO:0000259" key="3">
    <source>
        <dbReference type="PROSITE" id="PS50102"/>
    </source>
</evidence>
<gene>
    <name evidence="4" type="ORF">ODALV1_LOCUS28720</name>
</gene>
<organism evidence="4 5">
    <name type="scientific">Orchesella dallaii</name>
    <dbReference type="NCBI Taxonomy" id="48710"/>
    <lineage>
        <taxon>Eukaryota</taxon>
        <taxon>Metazoa</taxon>
        <taxon>Ecdysozoa</taxon>
        <taxon>Arthropoda</taxon>
        <taxon>Hexapoda</taxon>
        <taxon>Collembola</taxon>
        <taxon>Entomobryomorpha</taxon>
        <taxon>Entomobryoidea</taxon>
        <taxon>Orchesellidae</taxon>
        <taxon>Orchesellinae</taxon>
        <taxon>Orchesella</taxon>
    </lineage>
</organism>
<name>A0ABP1S1M7_9HEXA</name>
<dbReference type="Gene3D" id="3.30.70.330">
    <property type="match status" value="1"/>
</dbReference>
<keyword evidence="1 2" id="KW-0694">RNA-binding</keyword>
<dbReference type="PANTHER" id="PTHR45735">
    <property type="entry name" value="CLEAVAGE STIMULATION FACTOR SUBUNIT 2"/>
    <property type="match status" value="1"/>
</dbReference>
<feature type="domain" description="RRM" evidence="3">
    <location>
        <begin position="1"/>
        <end position="70"/>
    </location>
</feature>
<proteinExistence type="predicted"/>
<dbReference type="SMART" id="SM00360">
    <property type="entry name" value="RRM"/>
    <property type="match status" value="1"/>
</dbReference>
<dbReference type="Proteomes" id="UP001642540">
    <property type="component" value="Unassembled WGS sequence"/>
</dbReference>
<reference evidence="4 5" key="1">
    <citation type="submission" date="2024-08" db="EMBL/GenBank/DDBJ databases">
        <authorList>
            <person name="Cucini C."/>
            <person name="Frati F."/>
        </authorList>
    </citation>
    <scope>NUCLEOTIDE SEQUENCE [LARGE SCALE GENOMIC DNA]</scope>
</reference>
<dbReference type="EMBL" id="CAXLJM020000146">
    <property type="protein sequence ID" value="CAL8141447.1"/>
    <property type="molecule type" value="Genomic_DNA"/>
</dbReference>
<evidence type="ECO:0000256" key="2">
    <source>
        <dbReference type="PROSITE-ProRule" id="PRU00176"/>
    </source>
</evidence>
<accession>A0ABP1S1M7</accession>
<dbReference type="PANTHER" id="PTHR45735:SF2">
    <property type="entry name" value="CLEAVAGE STIMULATION FACTOR SUBUNIT 2"/>
    <property type="match status" value="1"/>
</dbReference>
<protein>
    <recommendedName>
        <fullName evidence="3">RRM domain-containing protein</fullName>
    </recommendedName>
</protein>
<evidence type="ECO:0000313" key="5">
    <source>
        <dbReference type="Proteomes" id="UP001642540"/>
    </source>
</evidence>
<dbReference type="InterPro" id="IPR012677">
    <property type="entry name" value="Nucleotide-bd_a/b_plait_sf"/>
</dbReference>
<dbReference type="SUPFAM" id="SSF54928">
    <property type="entry name" value="RNA-binding domain, RBD"/>
    <property type="match status" value="1"/>
</dbReference>
<evidence type="ECO:0000256" key="1">
    <source>
        <dbReference type="ARBA" id="ARBA00022884"/>
    </source>
</evidence>
<dbReference type="InterPro" id="IPR035979">
    <property type="entry name" value="RBD_domain_sf"/>
</dbReference>